<keyword evidence="1" id="KW-0812">Transmembrane</keyword>
<dbReference type="Proteomes" id="UP001162480">
    <property type="component" value="Chromosome 27"/>
</dbReference>
<protein>
    <recommendedName>
        <fullName evidence="5">Vesicular, overexpressed in cancer, prosurvival protein 1</fullName>
    </recommendedName>
</protein>
<reference evidence="3" key="1">
    <citation type="submission" date="2023-08" db="EMBL/GenBank/DDBJ databases">
        <authorList>
            <person name="Alioto T."/>
            <person name="Alioto T."/>
            <person name="Gomez Garrido J."/>
        </authorList>
    </citation>
    <scope>NUCLEOTIDE SEQUENCE</scope>
</reference>
<keyword evidence="4" id="KW-1185">Reference proteome</keyword>
<feature type="transmembrane region" description="Helical" evidence="1">
    <location>
        <begin position="252"/>
        <end position="271"/>
    </location>
</feature>
<keyword evidence="1" id="KW-1133">Transmembrane helix</keyword>
<dbReference type="EMBL" id="OX597840">
    <property type="protein sequence ID" value="CAI9741717.1"/>
    <property type="molecule type" value="Genomic_DNA"/>
</dbReference>
<dbReference type="AlphaFoldDB" id="A0AA36BXU6"/>
<feature type="chain" id="PRO_5041388887" description="Vesicular, overexpressed in cancer, prosurvival protein 1" evidence="2">
    <location>
        <begin position="40"/>
        <end position="272"/>
    </location>
</feature>
<organism evidence="3 4">
    <name type="scientific">Octopus vulgaris</name>
    <name type="common">Common octopus</name>
    <dbReference type="NCBI Taxonomy" id="6645"/>
    <lineage>
        <taxon>Eukaryota</taxon>
        <taxon>Metazoa</taxon>
        <taxon>Spiralia</taxon>
        <taxon>Lophotrochozoa</taxon>
        <taxon>Mollusca</taxon>
        <taxon>Cephalopoda</taxon>
        <taxon>Coleoidea</taxon>
        <taxon>Octopodiformes</taxon>
        <taxon>Octopoda</taxon>
        <taxon>Incirrata</taxon>
        <taxon>Octopodidae</taxon>
        <taxon>Octopus</taxon>
    </lineage>
</organism>
<evidence type="ECO:0008006" key="5">
    <source>
        <dbReference type="Google" id="ProtNLM"/>
    </source>
</evidence>
<sequence>MKPATFNYCWPDSMEYDWISLLAAVLVLQLCNIPPKVSGTECKDKDGRICPCCNTSCCPERRQHKTSFNMWYFWVFMVMFLATCCGVCNYYKRKRTRVPQAIPCTTAEQTVENTPTPQMPLQYGGLASMMRAAGTHQSPFAYIGPATIPTSSLPPPSYMEVVSKPELYPINKGDSSSIPTSPITPEENVIRTYSSHRANNNTYVTLNVVNLVHSGSSRSRSGDQGVAPPSATIESMAVDSQKGLKQLENVSLIHFCFVDIVVVLVHAAIVVM</sequence>
<name>A0AA36BXU6_OCTVU</name>
<gene>
    <name evidence="3" type="ORF">OCTVUL_1B004742</name>
</gene>
<feature type="transmembrane region" description="Helical" evidence="1">
    <location>
        <begin position="71"/>
        <end position="91"/>
    </location>
</feature>
<keyword evidence="2" id="KW-0732">Signal</keyword>
<accession>A0AA36BXU6</accession>
<evidence type="ECO:0000256" key="1">
    <source>
        <dbReference type="SAM" id="Phobius"/>
    </source>
</evidence>
<evidence type="ECO:0000256" key="2">
    <source>
        <dbReference type="SAM" id="SignalP"/>
    </source>
</evidence>
<proteinExistence type="predicted"/>
<feature type="signal peptide" evidence="2">
    <location>
        <begin position="1"/>
        <end position="39"/>
    </location>
</feature>
<evidence type="ECO:0000313" key="3">
    <source>
        <dbReference type="EMBL" id="CAI9741717.1"/>
    </source>
</evidence>
<evidence type="ECO:0000313" key="4">
    <source>
        <dbReference type="Proteomes" id="UP001162480"/>
    </source>
</evidence>
<keyword evidence="1" id="KW-0472">Membrane</keyword>